<accession>A0A1Z2XJP5</accession>
<reference evidence="2" key="1">
    <citation type="submission" date="2016-04" db="EMBL/GenBank/DDBJ databases">
        <title>Complete Genome Sequences of Twelve Strains of a Stable Defined Moderately Diverse Mouse Microbiota 2 (sDMDMm2).</title>
        <authorList>
            <person name="Uchimura Y."/>
            <person name="Wyss M."/>
            <person name="Brugiroux S."/>
            <person name="Limenitakis J.P."/>
            <person name="Stecher B."/>
            <person name="McCoy K.D."/>
            <person name="Macpherson A.J."/>
        </authorList>
    </citation>
    <scope>NUCLEOTIDE SEQUENCE [LARGE SCALE GENOMIC DNA]</scope>
    <source>
        <strain evidence="2">YL27</strain>
    </source>
</reference>
<proteinExistence type="predicted"/>
<dbReference type="AlphaFoldDB" id="A0A1B1S8Y7"/>
<organism evidence="1 2">
    <name type="scientific">Muribaculum intestinale</name>
    <dbReference type="NCBI Taxonomy" id="1796646"/>
    <lineage>
        <taxon>Bacteria</taxon>
        <taxon>Pseudomonadati</taxon>
        <taxon>Bacteroidota</taxon>
        <taxon>Bacteroidia</taxon>
        <taxon>Bacteroidales</taxon>
        <taxon>Muribaculaceae</taxon>
        <taxon>Muribaculum</taxon>
    </lineage>
</organism>
<dbReference type="OrthoDB" id="1090518at2"/>
<evidence type="ECO:0000313" key="1">
    <source>
        <dbReference type="EMBL" id="ANU63261.1"/>
    </source>
</evidence>
<protein>
    <submittedName>
        <fullName evidence="1">Uncharacterized protein</fullName>
    </submittedName>
</protein>
<dbReference type="RefSeq" id="WP_068960608.1">
    <property type="nucleotide sequence ID" value="NZ_CAJTAP010000015.1"/>
</dbReference>
<gene>
    <name evidence="1" type="ORF">A4V02_05670</name>
</gene>
<dbReference type="KEGG" id="pary:A4V02_05670"/>
<keyword evidence="2" id="KW-1185">Reference proteome</keyword>
<dbReference type="STRING" id="1796646.A4V02_05670"/>
<dbReference type="Proteomes" id="UP000186351">
    <property type="component" value="Chromosome"/>
</dbReference>
<evidence type="ECO:0000313" key="2">
    <source>
        <dbReference type="Proteomes" id="UP000186351"/>
    </source>
</evidence>
<dbReference type="GeneID" id="65536338"/>
<dbReference type="EMBL" id="CP015402">
    <property type="protein sequence ID" value="ANU63261.1"/>
    <property type="molecule type" value="Genomic_DNA"/>
</dbReference>
<accession>A0A1B1S8Y7</accession>
<name>A0A1B1S8Y7_9BACT</name>
<sequence length="151" mass="17799">MTLEETDFSKQCVLAREFAYCNYRHPQRSDKEMVAVLDKLLRENKYSPLLGELWRMWRVALQINIFGSRSNDGAMYNLFYNDMRNRVALVYIAHLKTHPHDKVAFKELLRLAQAYNITRNSPCLFGNNANLEDMELFYSVYNENTSDENNS</sequence>